<keyword evidence="1" id="KW-1133">Transmembrane helix</keyword>
<proteinExistence type="predicted"/>
<name>A0ABS0DH98_9NOCA</name>
<feature type="transmembrane region" description="Helical" evidence="1">
    <location>
        <begin position="12"/>
        <end position="30"/>
    </location>
</feature>
<dbReference type="Proteomes" id="UP000707731">
    <property type="component" value="Unassembled WGS sequence"/>
</dbReference>
<sequence>MLAGRAGTLLRSLLWVTVAVAVLGMHHAPLTGSSTGHEHSGATHVSAAEVIPAATATTFASPAEAGLWESCCASVPDAAPMGERGHDEMPGGGHDDAHTGLMHLCLAIMAAMAGLVLVLFAVAWPPSADERLVNRTRCRDGFGRAPPLSTSRRLAVLCVLRQ</sequence>
<dbReference type="RefSeq" id="WP_195004681.1">
    <property type="nucleotide sequence ID" value="NZ_JADLQN010000007.1"/>
</dbReference>
<gene>
    <name evidence="2" type="ORF">IU449_25380</name>
</gene>
<evidence type="ECO:0000313" key="2">
    <source>
        <dbReference type="EMBL" id="MBF6357834.1"/>
    </source>
</evidence>
<organism evidence="2 3">
    <name type="scientific">Nocardia higoensis</name>
    <dbReference type="NCBI Taxonomy" id="228599"/>
    <lineage>
        <taxon>Bacteria</taxon>
        <taxon>Bacillati</taxon>
        <taxon>Actinomycetota</taxon>
        <taxon>Actinomycetes</taxon>
        <taxon>Mycobacteriales</taxon>
        <taxon>Nocardiaceae</taxon>
        <taxon>Nocardia</taxon>
    </lineage>
</organism>
<keyword evidence="1" id="KW-0812">Transmembrane</keyword>
<feature type="transmembrane region" description="Helical" evidence="1">
    <location>
        <begin position="101"/>
        <end position="124"/>
    </location>
</feature>
<dbReference type="EMBL" id="JADLQN010000007">
    <property type="protein sequence ID" value="MBF6357834.1"/>
    <property type="molecule type" value="Genomic_DNA"/>
</dbReference>
<evidence type="ECO:0008006" key="4">
    <source>
        <dbReference type="Google" id="ProtNLM"/>
    </source>
</evidence>
<keyword evidence="1" id="KW-0472">Membrane</keyword>
<comment type="caution">
    <text evidence="2">The sequence shown here is derived from an EMBL/GenBank/DDBJ whole genome shotgun (WGS) entry which is preliminary data.</text>
</comment>
<evidence type="ECO:0000313" key="3">
    <source>
        <dbReference type="Proteomes" id="UP000707731"/>
    </source>
</evidence>
<protein>
    <recommendedName>
        <fullName evidence="4">DUF2946 domain-containing protein</fullName>
    </recommendedName>
</protein>
<reference evidence="2 3" key="1">
    <citation type="submission" date="2020-10" db="EMBL/GenBank/DDBJ databases">
        <title>Identification of Nocardia species via Next-generation sequencing and recognition of intraspecies genetic diversity.</title>
        <authorList>
            <person name="Li P."/>
            <person name="Li P."/>
            <person name="Lu B."/>
        </authorList>
    </citation>
    <scope>NUCLEOTIDE SEQUENCE [LARGE SCALE GENOMIC DNA]</scope>
    <source>
        <strain evidence="2 3">BJ06-0143</strain>
    </source>
</reference>
<keyword evidence="3" id="KW-1185">Reference proteome</keyword>
<evidence type="ECO:0000256" key="1">
    <source>
        <dbReference type="SAM" id="Phobius"/>
    </source>
</evidence>
<accession>A0ABS0DH98</accession>